<dbReference type="PATRIC" id="fig|997347.4.peg.1152"/>
<evidence type="ECO:0000313" key="2">
    <source>
        <dbReference type="Proteomes" id="UP000005392"/>
    </source>
</evidence>
<accession>F9EMT3</accession>
<name>F9EMT3_9FUSO</name>
<gene>
    <name evidence="1" type="ORF">HMPREF9094_1238</name>
</gene>
<proteinExistence type="predicted"/>
<dbReference type="AlphaFoldDB" id="F9EMT3"/>
<evidence type="ECO:0008006" key="3">
    <source>
        <dbReference type="Google" id="ProtNLM"/>
    </source>
</evidence>
<evidence type="ECO:0000313" key="1">
    <source>
        <dbReference type="EMBL" id="EGQ79732.1"/>
    </source>
</evidence>
<dbReference type="HOGENOM" id="CLU_1675365_0_0_0"/>
<dbReference type="Proteomes" id="UP000005392">
    <property type="component" value="Unassembled WGS sequence"/>
</dbReference>
<reference evidence="1 2" key="1">
    <citation type="submission" date="2011-05" db="EMBL/GenBank/DDBJ databases">
        <authorList>
            <person name="Muzny D."/>
            <person name="Qin X."/>
            <person name="Deng J."/>
            <person name="Jiang H."/>
            <person name="Liu Y."/>
            <person name="Qu J."/>
            <person name="Song X.-Z."/>
            <person name="Zhang L."/>
            <person name="Thornton R."/>
            <person name="Coyle M."/>
            <person name="Francisco L."/>
            <person name="Jackson L."/>
            <person name="Javaid M."/>
            <person name="Korchina V."/>
            <person name="Kovar C."/>
            <person name="Mata R."/>
            <person name="Mathew T."/>
            <person name="Ngo R."/>
            <person name="Nguyen L."/>
            <person name="Nguyen N."/>
            <person name="Okwuonu G."/>
            <person name="Ongeri F."/>
            <person name="Pham C."/>
            <person name="Simmons D."/>
            <person name="Wilczek-Boney K."/>
            <person name="Hale W."/>
            <person name="Jakkamsetti A."/>
            <person name="Pham P."/>
            <person name="Ruth R."/>
            <person name="San Lucas F."/>
            <person name="Warren J."/>
            <person name="Zhang J."/>
            <person name="Zhao Z."/>
            <person name="Zhou C."/>
            <person name="Zhu D."/>
            <person name="Lee S."/>
            <person name="Bess C."/>
            <person name="Blankenburg K."/>
            <person name="Forbes L."/>
            <person name="Fu Q."/>
            <person name="Gubbala S."/>
            <person name="Hirani K."/>
            <person name="Jayaseelan J.C."/>
            <person name="Lara F."/>
            <person name="Munidasa M."/>
            <person name="Palculict T."/>
            <person name="Patil S."/>
            <person name="Pu L.-L."/>
            <person name="Saada N."/>
            <person name="Tang L."/>
            <person name="Weissenberger G."/>
            <person name="Zhu Y."/>
            <person name="Hemphill L."/>
            <person name="Shang Y."/>
            <person name="Youmans B."/>
            <person name="Ayvaz T."/>
            <person name="Ross M."/>
            <person name="Santibanez J."/>
            <person name="Aqrawi P."/>
            <person name="Gross S."/>
            <person name="Joshi V."/>
            <person name="Fowler G."/>
            <person name="Nazareth L."/>
            <person name="Reid J."/>
            <person name="Worley K."/>
            <person name="Petrosino J."/>
            <person name="Highlander S."/>
            <person name="Gibbs R."/>
        </authorList>
    </citation>
    <scope>NUCLEOTIDE SEQUENCE [LARGE SCALE GENOMIC DNA]</scope>
    <source>
        <strain evidence="1 2">ATCC 51191</strain>
    </source>
</reference>
<comment type="caution">
    <text evidence="1">The sequence shown here is derived from an EMBL/GenBank/DDBJ whole genome shotgun (WGS) entry which is preliminary data.</text>
</comment>
<organism evidence="1 2">
    <name type="scientific">Fusobacterium animalis ATCC 51191</name>
    <dbReference type="NCBI Taxonomy" id="997347"/>
    <lineage>
        <taxon>Bacteria</taxon>
        <taxon>Fusobacteriati</taxon>
        <taxon>Fusobacteriota</taxon>
        <taxon>Fusobacteriia</taxon>
        <taxon>Fusobacteriales</taxon>
        <taxon>Fusobacteriaceae</taxon>
        <taxon>Fusobacterium</taxon>
    </lineage>
</organism>
<protein>
    <recommendedName>
        <fullName evidence="3">ParB/Sulfiredoxin domain-containing protein</fullName>
    </recommendedName>
</protein>
<dbReference type="EMBL" id="AFQD01000201">
    <property type="protein sequence ID" value="EGQ79732.1"/>
    <property type="molecule type" value="Genomic_DNA"/>
</dbReference>
<keyword evidence="2" id="KW-1185">Reference proteome</keyword>
<sequence>MKFFSKLFKRENENSNNKIEKEELVNIEFFMKPWLYKFNFTFASKNNPCYSRRDCYKESTGKCLLEKKGYEQKEGPVEVYDSCLGLKKYLEKFPKPYNTLPFITSSDGKVFNVADGQHRLCVAIREKIEIYVNAQIPKSKIKEIKNTNETDIHICEF</sequence>